<dbReference type="EC" id="2.4.1.-" evidence="7"/>
<organism evidence="9 10">
    <name type="scientific">Hyalella azteca</name>
    <name type="common">Amphipod</name>
    <dbReference type="NCBI Taxonomy" id="294128"/>
    <lineage>
        <taxon>Eukaryota</taxon>
        <taxon>Metazoa</taxon>
        <taxon>Ecdysozoa</taxon>
        <taxon>Arthropoda</taxon>
        <taxon>Crustacea</taxon>
        <taxon>Multicrustacea</taxon>
        <taxon>Malacostraca</taxon>
        <taxon>Eumalacostraca</taxon>
        <taxon>Peracarida</taxon>
        <taxon>Amphipoda</taxon>
        <taxon>Senticaudata</taxon>
        <taxon>Talitrida</taxon>
        <taxon>Talitroidea</taxon>
        <taxon>Hyalellidae</taxon>
        <taxon>Hyalella</taxon>
    </lineage>
</organism>
<comment type="pathway">
    <text evidence="2">Protein modification; protein glycosylation.</text>
</comment>
<dbReference type="UniPathway" id="UPA00378"/>
<sequence length="278" mass="32116">MVLQSYEAPSLYPANDFARYDGLIDYTMGYRLDSDIVRTSGAVHFKLNSEKLKNDVLQNPNPHPMKKRRMAAWFVSNCKHASSNRMELTKVLQQHGLQVDIYGACGSLQCGTKRTEECYKMVEQEYKFYLSFENSLCNHYVTEKFFTLLRYDVVPVTYGLGQELTGAPKDAYIDVFDFPDVQTLAAYLLYLDSNATAYNEYFRWKQFYEVKKILGESRVCCKLCEILVRGIEPQRQYTNVQAWLSNGQWINATENEELSHFINGSPYLASQALLQPKL</sequence>
<dbReference type="GO" id="GO:0000139">
    <property type="term" value="C:Golgi membrane"/>
    <property type="evidence" value="ECO:0007669"/>
    <property type="project" value="UniProtKB-SubCell"/>
</dbReference>
<evidence type="ECO:0000313" key="9">
    <source>
        <dbReference type="Proteomes" id="UP000694843"/>
    </source>
</evidence>
<keyword evidence="5 7" id="KW-0808">Transferase</keyword>
<keyword evidence="6 7" id="KW-0333">Golgi apparatus</keyword>
<dbReference type="GO" id="GO:0008417">
    <property type="term" value="F:fucosyltransferase activity"/>
    <property type="evidence" value="ECO:0007669"/>
    <property type="project" value="InterPro"/>
</dbReference>
<dbReference type="Pfam" id="PF00852">
    <property type="entry name" value="Glyco_transf_10"/>
    <property type="match status" value="1"/>
</dbReference>
<evidence type="ECO:0000256" key="7">
    <source>
        <dbReference type="RuleBase" id="RU003832"/>
    </source>
</evidence>
<evidence type="ECO:0000256" key="6">
    <source>
        <dbReference type="ARBA" id="ARBA00023034"/>
    </source>
</evidence>
<proteinExistence type="inferred from homology"/>
<reference evidence="10" key="1">
    <citation type="submission" date="2025-08" db="UniProtKB">
        <authorList>
            <consortium name="RefSeq"/>
        </authorList>
    </citation>
    <scope>IDENTIFICATION</scope>
    <source>
        <tissue evidence="10">Whole organism</tissue>
    </source>
</reference>
<evidence type="ECO:0000256" key="1">
    <source>
        <dbReference type="ARBA" id="ARBA00004323"/>
    </source>
</evidence>
<dbReference type="RefSeq" id="XP_018017388.1">
    <property type="nucleotide sequence ID" value="XM_018161899.2"/>
</dbReference>
<gene>
    <name evidence="10" type="primary">LOC108674003</name>
</gene>
<dbReference type="AlphaFoldDB" id="A0A8B7NUH5"/>
<evidence type="ECO:0000259" key="8">
    <source>
        <dbReference type="Pfam" id="PF00852"/>
    </source>
</evidence>
<dbReference type="SUPFAM" id="SSF53756">
    <property type="entry name" value="UDP-Glycosyltransferase/glycogen phosphorylase"/>
    <property type="match status" value="1"/>
</dbReference>
<dbReference type="KEGG" id="hazt:108674003"/>
<comment type="similarity">
    <text evidence="3 7">Belongs to the glycosyltransferase 10 family.</text>
</comment>
<evidence type="ECO:0000256" key="5">
    <source>
        <dbReference type="ARBA" id="ARBA00022679"/>
    </source>
</evidence>
<feature type="domain" description="Fucosyltransferase C-terminal" evidence="8">
    <location>
        <begin position="66"/>
        <end position="243"/>
    </location>
</feature>
<evidence type="ECO:0000256" key="2">
    <source>
        <dbReference type="ARBA" id="ARBA00004922"/>
    </source>
</evidence>
<dbReference type="FunFam" id="3.40.50.11660:FF:000004">
    <property type="entry name" value="Glycoprotein 3-alpha-L-fucosyltransferase A"/>
    <property type="match status" value="1"/>
</dbReference>
<dbReference type="InterPro" id="IPR055270">
    <property type="entry name" value="Glyco_tran_10_C"/>
</dbReference>
<evidence type="ECO:0000313" key="10">
    <source>
        <dbReference type="RefSeq" id="XP_018017388.1"/>
    </source>
</evidence>
<dbReference type="OMA" id="QWINATE"/>
<evidence type="ECO:0000256" key="4">
    <source>
        <dbReference type="ARBA" id="ARBA00022676"/>
    </source>
</evidence>
<dbReference type="PANTHER" id="PTHR48438">
    <property type="entry name" value="ALPHA-(1,3)-FUCOSYLTRANSFERASE C-RELATED"/>
    <property type="match status" value="1"/>
</dbReference>
<dbReference type="Gene3D" id="3.40.50.11660">
    <property type="entry name" value="Glycosyl transferase family 10, C-terminal domain"/>
    <property type="match status" value="1"/>
</dbReference>
<dbReference type="OrthoDB" id="427096at2759"/>
<evidence type="ECO:0000256" key="3">
    <source>
        <dbReference type="ARBA" id="ARBA00008919"/>
    </source>
</evidence>
<protein>
    <recommendedName>
        <fullName evidence="7">Fucosyltransferase</fullName>
        <ecNumber evidence="7">2.4.1.-</ecNumber>
    </recommendedName>
</protein>
<dbReference type="PANTHER" id="PTHR48438:SF1">
    <property type="entry name" value="ALPHA-(1,3)-FUCOSYLTRANSFERASE C-RELATED"/>
    <property type="match status" value="1"/>
</dbReference>
<dbReference type="GeneID" id="108674003"/>
<comment type="subcellular location">
    <subcellularLocation>
        <location evidence="1">Golgi apparatus membrane</location>
        <topology evidence="1">Single-pass type II membrane protein</topology>
    </subcellularLocation>
    <subcellularLocation>
        <location evidence="7">Golgi apparatus</location>
        <location evidence="7">Golgi stack membrane</location>
        <topology evidence="7">Single-pass type II membrane protein</topology>
    </subcellularLocation>
</comment>
<keyword evidence="7" id="KW-0812">Transmembrane</keyword>
<dbReference type="Proteomes" id="UP000694843">
    <property type="component" value="Unplaced"/>
</dbReference>
<name>A0A8B7NUH5_HYAAZ</name>
<keyword evidence="7" id="KW-0472">Membrane</keyword>
<dbReference type="InterPro" id="IPR001503">
    <property type="entry name" value="Glyco_trans_10"/>
</dbReference>
<accession>A0A8B7NUH5</accession>
<dbReference type="InterPro" id="IPR038577">
    <property type="entry name" value="GT10-like_C_sf"/>
</dbReference>
<keyword evidence="9" id="KW-1185">Reference proteome</keyword>
<keyword evidence="4 7" id="KW-0328">Glycosyltransferase</keyword>
<dbReference type="GO" id="GO:0032580">
    <property type="term" value="C:Golgi cisterna membrane"/>
    <property type="evidence" value="ECO:0007669"/>
    <property type="project" value="UniProtKB-SubCell"/>
</dbReference>